<gene>
    <name evidence="20" type="primary">pgcA</name>
    <name evidence="20" type="ORF">NCTC11807_01992</name>
</gene>
<dbReference type="InterPro" id="IPR005845">
    <property type="entry name" value="A-D-PHexomutase_a/b/a-II"/>
</dbReference>
<evidence type="ECO:0000256" key="12">
    <source>
        <dbReference type="ARBA" id="ARBA00039995"/>
    </source>
</evidence>
<dbReference type="GO" id="GO:0008973">
    <property type="term" value="F:phosphopentomutase activity"/>
    <property type="evidence" value="ECO:0007669"/>
    <property type="project" value="TreeGrafter"/>
</dbReference>
<feature type="domain" description="Alpha-D-phosphohexomutase alpha/beta/alpha" evidence="17">
    <location>
        <begin position="35"/>
        <end position="171"/>
    </location>
</feature>
<sequence>MKQEWIKRLDESLIRPFYEQQTDEEIEEGLRTQLSFGTAGIRGIFGIGPGRMNAFTVRKVALGIAKFFKSIKDNVSIVVFYDSRLLSDAFAREISTILAQNNIKVITSNKYKSTPELSYAVRYYNADGGVMITASHNPKNYNGIKVYNQYGGQLLPKDSAILSNYIEEIDNPLDIDCLGYSAFLKDNQIIYANDDLTNSYKKKVIQTTGKIEKKKAKIVLTSLHGTSLPIVAEILDELDYDNYVIEQNQSKPDGHFPTVNNPNPEDEEVFNDSKILAERTDAKLIIATDPDADRLGIVERLANGEYRYINGNEIGLILMKLRYQDLVNASFESLYIVKSIVTSELGEKLAKALNVKVYNALTGFKFISDILNKNEGKDEKLLLAYEESNGYLAEPFTRDKDAIQIVPLIIKYKNILYENNITFTDTLIDIYKTIGHYKDINLSPSFKGQEGQMKIREIIDFFRNENVYQMCGLNVKAIEDYQLGKIKYLDSGLVEQTRFPNSNLIRFIFDEGFIAIRPSGTEPKIKIYFSLDVEDINSVIDEFMKTYIEN</sequence>
<dbReference type="InterPro" id="IPR005841">
    <property type="entry name" value="Alpha-D-phosphohexomutase_SF"/>
</dbReference>
<dbReference type="SUPFAM" id="SSF55957">
    <property type="entry name" value="Phosphoglucomutase, C-terminal domain"/>
    <property type="match status" value="1"/>
</dbReference>
<feature type="domain" description="Alpha-D-phosphohexomutase alpha/beta/alpha" evidence="19">
    <location>
        <begin position="310"/>
        <end position="406"/>
    </location>
</feature>
<dbReference type="PRINTS" id="PR00509">
    <property type="entry name" value="PGMPMM"/>
</dbReference>
<dbReference type="PROSITE" id="PS00710">
    <property type="entry name" value="PGM_PMM"/>
    <property type="match status" value="1"/>
</dbReference>
<name>A0A380H8C4_9STAP</name>
<proteinExistence type="inferred from homology"/>
<dbReference type="PANTHER" id="PTHR45745:SF1">
    <property type="entry name" value="PHOSPHOGLUCOMUTASE 2B-RELATED"/>
    <property type="match status" value="1"/>
</dbReference>
<dbReference type="SUPFAM" id="SSF53738">
    <property type="entry name" value="Phosphoglucomutase, first 3 domains"/>
    <property type="match status" value="3"/>
</dbReference>
<dbReference type="GO" id="GO:0006006">
    <property type="term" value="P:glucose metabolic process"/>
    <property type="evidence" value="ECO:0007669"/>
    <property type="project" value="UniProtKB-KW"/>
</dbReference>
<evidence type="ECO:0000256" key="6">
    <source>
        <dbReference type="ARBA" id="ARBA00012728"/>
    </source>
</evidence>
<evidence type="ECO:0000256" key="14">
    <source>
        <dbReference type="ARBA" id="ARBA00041467"/>
    </source>
</evidence>
<dbReference type="Pfam" id="PF00408">
    <property type="entry name" value="PGM_PMM_IV"/>
    <property type="match status" value="1"/>
</dbReference>
<evidence type="ECO:0000256" key="3">
    <source>
        <dbReference type="ARBA" id="ARBA00005164"/>
    </source>
</evidence>
<keyword evidence="11 20" id="KW-0413">Isomerase</keyword>
<dbReference type="Pfam" id="PF02880">
    <property type="entry name" value="PGM_PMM_III"/>
    <property type="match status" value="1"/>
</dbReference>
<evidence type="ECO:0000313" key="21">
    <source>
        <dbReference type="Proteomes" id="UP000255425"/>
    </source>
</evidence>
<dbReference type="Gene3D" id="3.40.120.10">
    <property type="entry name" value="Alpha-D-Glucose-1,6-Bisphosphate, subunit A, domain 3"/>
    <property type="match status" value="3"/>
</dbReference>
<dbReference type="GO" id="GO:0004614">
    <property type="term" value="F:phosphoglucomutase activity"/>
    <property type="evidence" value="ECO:0007669"/>
    <property type="project" value="UniProtKB-EC"/>
</dbReference>
<keyword evidence="9 15" id="KW-0479">Metal-binding</keyword>
<keyword evidence="21" id="KW-1185">Reference proteome</keyword>
<comment type="catalytic activity">
    <reaction evidence="1">
        <text>alpha-D-glucose 1-phosphate = alpha-D-glucose 6-phosphate</text>
        <dbReference type="Rhea" id="RHEA:23536"/>
        <dbReference type="ChEBI" id="CHEBI:58225"/>
        <dbReference type="ChEBI" id="CHEBI:58601"/>
        <dbReference type="EC" id="5.4.2.2"/>
    </reaction>
</comment>
<evidence type="ECO:0000259" key="17">
    <source>
        <dbReference type="Pfam" id="PF02878"/>
    </source>
</evidence>
<evidence type="ECO:0000256" key="7">
    <source>
        <dbReference type="ARBA" id="ARBA00022526"/>
    </source>
</evidence>
<dbReference type="PANTHER" id="PTHR45745">
    <property type="entry name" value="PHOSPHOMANNOMUTASE 45A"/>
    <property type="match status" value="1"/>
</dbReference>
<evidence type="ECO:0000256" key="2">
    <source>
        <dbReference type="ARBA" id="ARBA00001946"/>
    </source>
</evidence>
<dbReference type="GeneID" id="63936033"/>
<evidence type="ECO:0000256" key="10">
    <source>
        <dbReference type="ARBA" id="ARBA00022842"/>
    </source>
</evidence>
<keyword evidence="7" id="KW-0119">Carbohydrate metabolism</keyword>
<dbReference type="AlphaFoldDB" id="A0A380H8C4"/>
<dbReference type="InterPro" id="IPR016066">
    <property type="entry name" value="A-D-PHexomutase_CS"/>
</dbReference>
<evidence type="ECO:0000256" key="9">
    <source>
        <dbReference type="ARBA" id="ARBA00022723"/>
    </source>
</evidence>
<dbReference type="GO" id="GO:0000287">
    <property type="term" value="F:magnesium ion binding"/>
    <property type="evidence" value="ECO:0007669"/>
    <property type="project" value="InterPro"/>
</dbReference>
<evidence type="ECO:0000256" key="11">
    <source>
        <dbReference type="ARBA" id="ARBA00023235"/>
    </source>
</evidence>
<dbReference type="InterPro" id="IPR005846">
    <property type="entry name" value="A-D-PHexomutase_a/b/a-III"/>
</dbReference>
<comment type="pathway">
    <text evidence="4">Lipid metabolism.</text>
</comment>
<dbReference type="InterPro" id="IPR005843">
    <property type="entry name" value="A-D-PHexomutase_C"/>
</dbReference>
<dbReference type="Gene3D" id="3.30.310.50">
    <property type="entry name" value="Alpha-D-phosphohexomutase, C-terminal domain"/>
    <property type="match status" value="1"/>
</dbReference>
<dbReference type="EC" id="5.4.2.2" evidence="6"/>
<evidence type="ECO:0000259" key="16">
    <source>
        <dbReference type="Pfam" id="PF00408"/>
    </source>
</evidence>
<dbReference type="InterPro" id="IPR005844">
    <property type="entry name" value="A-D-PHexomutase_a/b/a-I"/>
</dbReference>
<evidence type="ECO:0000256" key="4">
    <source>
        <dbReference type="ARBA" id="ARBA00005189"/>
    </source>
</evidence>
<dbReference type="CDD" id="cd05799">
    <property type="entry name" value="PGM2"/>
    <property type="match status" value="1"/>
</dbReference>
<comment type="similarity">
    <text evidence="5 15">Belongs to the phosphohexose mutase family.</text>
</comment>
<accession>A0A380H8C4</accession>
<evidence type="ECO:0000259" key="19">
    <source>
        <dbReference type="Pfam" id="PF02880"/>
    </source>
</evidence>
<feature type="domain" description="Alpha-D-phosphohexomutase alpha/beta/alpha" evidence="18">
    <location>
        <begin position="199"/>
        <end position="299"/>
    </location>
</feature>
<organism evidence="20 21">
    <name type="scientific">Staphylococcus saccharolyticus</name>
    <dbReference type="NCBI Taxonomy" id="33028"/>
    <lineage>
        <taxon>Bacteria</taxon>
        <taxon>Bacillati</taxon>
        <taxon>Bacillota</taxon>
        <taxon>Bacilli</taxon>
        <taxon>Bacillales</taxon>
        <taxon>Staphylococcaceae</taxon>
        <taxon>Staphylococcus</taxon>
    </lineage>
</organism>
<evidence type="ECO:0000256" key="13">
    <source>
        <dbReference type="ARBA" id="ARBA00041398"/>
    </source>
</evidence>
<feature type="domain" description="Alpha-D-phosphohexomutase C-terminal" evidence="16">
    <location>
        <begin position="502"/>
        <end position="529"/>
    </location>
</feature>
<comment type="cofactor">
    <cofactor evidence="2">
        <name>Mg(2+)</name>
        <dbReference type="ChEBI" id="CHEBI:18420"/>
    </cofactor>
</comment>
<evidence type="ECO:0000313" key="20">
    <source>
        <dbReference type="EMBL" id="SUM73121.1"/>
    </source>
</evidence>
<reference evidence="20 21" key="1">
    <citation type="submission" date="2018-06" db="EMBL/GenBank/DDBJ databases">
        <authorList>
            <consortium name="Pathogen Informatics"/>
            <person name="Doyle S."/>
        </authorList>
    </citation>
    <scope>NUCLEOTIDE SEQUENCE [LARGE SCALE GENOMIC DNA]</scope>
    <source>
        <strain evidence="20 21">NCTC11807</strain>
    </source>
</reference>
<evidence type="ECO:0000256" key="15">
    <source>
        <dbReference type="RuleBase" id="RU004326"/>
    </source>
</evidence>
<dbReference type="Pfam" id="PF02879">
    <property type="entry name" value="PGM_PMM_II"/>
    <property type="match status" value="1"/>
</dbReference>
<evidence type="ECO:0000256" key="5">
    <source>
        <dbReference type="ARBA" id="ARBA00010231"/>
    </source>
</evidence>
<keyword evidence="10 15" id="KW-0460">Magnesium</keyword>
<dbReference type="Proteomes" id="UP000255425">
    <property type="component" value="Unassembled WGS sequence"/>
</dbReference>
<keyword evidence="7" id="KW-0313">Glucose metabolism</keyword>
<dbReference type="Pfam" id="PF02878">
    <property type="entry name" value="PGM_PMM_I"/>
    <property type="match status" value="1"/>
</dbReference>
<comment type="pathway">
    <text evidence="3">Glycolipid metabolism; diglucosyl-diacylglycerol biosynthesis.</text>
</comment>
<dbReference type="RefSeq" id="WP_115313650.1">
    <property type="nucleotide sequence ID" value="NZ_CP066042.1"/>
</dbReference>
<evidence type="ECO:0000259" key="18">
    <source>
        <dbReference type="Pfam" id="PF02879"/>
    </source>
</evidence>
<dbReference type="InterPro" id="IPR016055">
    <property type="entry name" value="A-D-PHexomutase_a/b/a-I/II/III"/>
</dbReference>
<dbReference type="InterPro" id="IPR036900">
    <property type="entry name" value="A-D-PHexomutase_C_sf"/>
</dbReference>
<keyword evidence="8" id="KW-0597">Phosphoprotein</keyword>
<evidence type="ECO:0000256" key="8">
    <source>
        <dbReference type="ARBA" id="ARBA00022553"/>
    </source>
</evidence>
<dbReference type="GO" id="GO:0006166">
    <property type="term" value="P:purine ribonucleoside salvage"/>
    <property type="evidence" value="ECO:0007669"/>
    <property type="project" value="TreeGrafter"/>
</dbReference>
<dbReference type="EMBL" id="UHDZ01000001">
    <property type="protein sequence ID" value="SUM73121.1"/>
    <property type="molecule type" value="Genomic_DNA"/>
</dbReference>
<protein>
    <recommendedName>
        <fullName evidence="12">Phosphoglucomutase</fullName>
        <ecNumber evidence="6">5.4.2.2</ecNumber>
    </recommendedName>
    <alternativeName>
        <fullName evidence="14">Alpha-phosphoglucomutase</fullName>
    </alternativeName>
    <alternativeName>
        <fullName evidence="13">Glucose phosphomutase</fullName>
    </alternativeName>
</protein>
<evidence type="ECO:0000256" key="1">
    <source>
        <dbReference type="ARBA" id="ARBA00000443"/>
    </source>
</evidence>